<dbReference type="InterPro" id="IPR011990">
    <property type="entry name" value="TPR-like_helical_dom_sf"/>
</dbReference>
<dbReference type="GO" id="GO:0003723">
    <property type="term" value="F:RNA binding"/>
    <property type="evidence" value="ECO:0007669"/>
    <property type="project" value="InterPro"/>
</dbReference>
<dbReference type="Proteomes" id="UP001187192">
    <property type="component" value="Unassembled WGS sequence"/>
</dbReference>
<keyword evidence="2" id="KW-1185">Reference proteome</keyword>
<dbReference type="Gene3D" id="1.25.40.10">
    <property type="entry name" value="Tetratricopeptide repeat domain"/>
    <property type="match status" value="1"/>
</dbReference>
<dbReference type="PANTHER" id="PTHR47926:SF488">
    <property type="entry name" value="DYW DOMAIN-CONTAINING PROTEIN"/>
    <property type="match status" value="1"/>
</dbReference>
<dbReference type="InterPro" id="IPR046960">
    <property type="entry name" value="PPR_At4g14850-like_plant"/>
</dbReference>
<dbReference type="AlphaFoldDB" id="A0AA87ZZA3"/>
<comment type="caution">
    <text evidence="1">The sequence shown here is derived from an EMBL/GenBank/DDBJ whole genome shotgun (WGS) entry which is preliminary data.</text>
</comment>
<sequence length="101" mass="11660">MDHAHHMFDPIPQPDILVFNTMARGYSRSETPIQAVMLFAETLSTRILPNDYPFPSLLKACASSKAFEEGKQLHSLAFKWAQPPRLRVSFSDKHVYHIFWT</sequence>
<protein>
    <recommendedName>
        <fullName evidence="3">Pentatricopeptide repeat-containing protein</fullName>
    </recommendedName>
</protein>
<evidence type="ECO:0008006" key="3">
    <source>
        <dbReference type="Google" id="ProtNLM"/>
    </source>
</evidence>
<dbReference type="GO" id="GO:0009451">
    <property type="term" value="P:RNA modification"/>
    <property type="evidence" value="ECO:0007669"/>
    <property type="project" value="InterPro"/>
</dbReference>
<proteinExistence type="predicted"/>
<evidence type="ECO:0000313" key="2">
    <source>
        <dbReference type="Proteomes" id="UP001187192"/>
    </source>
</evidence>
<accession>A0AA87ZZA3</accession>
<dbReference type="Gramene" id="FCD_00014726-RA">
    <property type="protein sequence ID" value="FCD_00014726-RA:cds"/>
    <property type="gene ID" value="FCD_00014726"/>
</dbReference>
<evidence type="ECO:0000313" key="1">
    <source>
        <dbReference type="EMBL" id="GMN41857.1"/>
    </source>
</evidence>
<reference evidence="1" key="1">
    <citation type="submission" date="2023-07" db="EMBL/GenBank/DDBJ databases">
        <title>draft genome sequence of fig (Ficus carica).</title>
        <authorList>
            <person name="Takahashi T."/>
            <person name="Nishimura K."/>
        </authorList>
    </citation>
    <scope>NUCLEOTIDE SEQUENCE</scope>
</reference>
<gene>
    <name evidence="1" type="ORF">TIFTF001_011072</name>
</gene>
<organism evidence="1 2">
    <name type="scientific">Ficus carica</name>
    <name type="common">Common fig</name>
    <dbReference type="NCBI Taxonomy" id="3494"/>
    <lineage>
        <taxon>Eukaryota</taxon>
        <taxon>Viridiplantae</taxon>
        <taxon>Streptophyta</taxon>
        <taxon>Embryophyta</taxon>
        <taxon>Tracheophyta</taxon>
        <taxon>Spermatophyta</taxon>
        <taxon>Magnoliopsida</taxon>
        <taxon>eudicotyledons</taxon>
        <taxon>Gunneridae</taxon>
        <taxon>Pentapetalae</taxon>
        <taxon>rosids</taxon>
        <taxon>fabids</taxon>
        <taxon>Rosales</taxon>
        <taxon>Moraceae</taxon>
        <taxon>Ficeae</taxon>
        <taxon>Ficus</taxon>
    </lineage>
</organism>
<dbReference type="PANTHER" id="PTHR47926">
    <property type="entry name" value="PENTATRICOPEPTIDE REPEAT-CONTAINING PROTEIN"/>
    <property type="match status" value="1"/>
</dbReference>
<dbReference type="EMBL" id="BTGU01000013">
    <property type="protein sequence ID" value="GMN41857.1"/>
    <property type="molecule type" value="Genomic_DNA"/>
</dbReference>
<name>A0AA87ZZA3_FICCA</name>